<dbReference type="AlphaFoldDB" id="A0A4V1WG95"/>
<feature type="transmembrane region" description="Helical" evidence="1">
    <location>
        <begin position="174"/>
        <end position="191"/>
    </location>
</feature>
<organism evidence="2 3">
    <name type="scientific">Brumimicrobium glaciale</name>
    <dbReference type="NCBI Taxonomy" id="200475"/>
    <lineage>
        <taxon>Bacteria</taxon>
        <taxon>Pseudomonadati</taxon>
        <taxon>Bacteroidota</taxon>
        <taxon>Flavobacteriia</taxon>
        <taxon>Flavobacteriales</taxon>
        <taxon>Crocinitomicaceae</taxon>
        <taxon>Brumimicrobium</taxon>
    </lineage>
</organism>
<feature type="transmembrane region" description="Helical" evidence="1">
    <location>
        <begin position="248"/>
        <end position="269"/>
    </location>
</feature>
<accession>A0A4V1WG95</accession>
<keyword evidence="1" id="KW-0472">Membrane</keyword>
<protein>
    <submittedName>
        <fullName evidence="2">Uncharacterized protein</fullName>
    </submittedName>
</protein>
<feature type="transmembrane region" description="Helical" evidence="1">
    <location>
        <begin position="359"/>
        <end position="379"/>
    </location>
</feature>
<evidence type="ECO:0000256" key="1">
    <source>
        <dbReference type="SAM" id="Phobius"/>
    </source>
</evidence>
<proteinExistence type="predicted"/>
<dbReference type="OrthoDB" id="136762at2"/>
<dbReference type="EMBL" id="SETE01000001">
    <property type="protein sequence ID" value="RYM35921.1"/>
    <property type="molecule type" value="Genomic_DNA"/>
</dbReference>
<feature type="transmembrane region" description="Helical" evidence="1">
    <location>
        <begin position="149"/>
        <end position="168"/>
    </location>
</feature>
<feature type="transmembrane region" description="Helical" evidence="1">
    <location>
        <begin position="385"/>
        <end position="403"/>
    </location>
</feature>
<reference evidence="2 3" key="1">
    <citation type="submission" date="2019-02" db="EMBL/GenBank/DDBJ databases">
        <title>Genome sequence of the sea-ice species Brumimicrobium glaciale.</title>
        <authorList>
            <person name="Bowman J.P."/>
        </authorList>
    </citation>
    <scope>NUCLEOTIDE SEQUENCE [LARGE SCALE GENOMIC DNA]</scope>
    <source>
        <strain evidence="2 3">IC156</strain>
    </source>
</reference>
<keyword evidence="1" id="KW-0812">Transmembrane</keyword>
<feature type="transmembrane region" description="Helical" evidence="1">
    <location>
        <begin position="328"/>
        <end position="347"/>
    </location>
</feature>
<gene>
    <name evidence="2" type="ORF">ERX46_02705</name>
</gene>
<dbReference type="Proteomes" id="UP000293952">
    <property type="component" value="Unassembled WGS sequence"/>
</dbReference>
<sequence length="516" mass="61041">MTKQKIKEFRSVAVIALMSLILLWQNIEQSPWREKEVIQTDAKVYHIYLPATIINKDPFLELETPDKIKRYGTHTSPIGRNAVKMSMGVAMMNLPFFYGGHLYALSNDNYAVDGYSEPYQLAISLSSVFYMIMGLIFLWLVLKRTFSDLISLLTILFIGVGTNLYYYSIYETGLSHPCTFFLLSALLYLIHNWLSQKKMWKSILMGAILGLIVLVRPINILFILPLILLFKTQDLKWSAYLKQLFLPFSYVLAIVLGGFLIILPQLIFWKIQTGSLVYYTYGDEGFFWSNPHIWEGLFSFRKGWFIYTPLMLFALYGMVRLYKIQKMYFWAIAFFLPLFLYITFSWWSWWYGGSFGARTLIDILPFMAFPLAGLIDWIFQKRWRLIILIIPLYFVYVNLYQSWQYSHKMLHYDSMTFEGYKTIFLKHYTPDEYWGQLRKPDYVNALKYGIEKVSLPILNDPVPTFSEEDIQNMIEYIKTDEKWIKEIELKAMDRNQSVDSVLRNHVIWLFENKKVK</sequence>
<name>A0A4V1WG95_9FLAO</name>
<comment type="caution">
    <text evidence="2">The sequence shown here is derived from an EMBL/GenBank/DDBJ whole genome shotgun (WGS) entry which is preliminary data.</text>
</comment>
<keyword evidence="1" id="KW-1133">Transmembrane helix</keyword>
<evidence type="ECO:0000313" key="2">
    <source>
        <dbReference type="EMBL" id="RYM35921.1"/>
    </source>
</evidence>
<feature type="transmembrane region" description="Helical" evidence="1">
    <location>
        <begin position="203"/>
        <end position="228"/>
    </location>
</feature>
<keyword evidence="3" id="KW-1185">Reference proteome</keyword>
<feature type="transmembrane region" description="Helical" evidence="1">
    <location>
        <begin position="119"/>
        <end position="142"/>
    </location>
</feature>
<dbReference type="RefSeq" id="WP_130092287.1">
    <property type="nucleotide sequence ID" value="NZ_SETE01000001.1"/>
</dbReference>
<evidence type="ECO:0000313" key="3">
    <source>
        <dbReference type="Proteomes" id="UP000293952"/>
    </source>
</evidence>